<protein>
    <recommendedName>
        <fullName evidence="1">Phage terminase large subunit GpA ATPase domain-containing protein</fullName>
    </recommendedName>
</protein>
<sequence length="178" mass="19032">MPFDGAADLLRAWAAGPMPDPDLTVSVWADRHRVLSARGASEAEPWRTSRTPYLRDIMDALNPRNSAQRIVFMKGSQVGASEGACCWIGYVIHHAPGPMLAVQPSVERAKRFSLQRIDPLIEESPPRRRTGSGSMTAAMATASARCRWAAFCSPPAPMFSAIASRSRSGPGAAASPAG</sequence>
<gene>
    <name evidence="2" type="ORF">DF3PB_380004</name>
</gene>
<reference evidence="2" key="1">
    <citation type="submission" date="2018-07" db="EMBL/GenBank/DDBJ databases">
        <authorList>
            <person name="Quirk P.G."/>
            <person name="Krulwich T.A."/>
        </authorList>
    </citation>
    <scope>NUCLEOTIDE SEQUENCE</scope>
</reference>
<accession>A0A380TGH6</accession>
<dbReference type="GO" id="GO:0016887">
    <property type="term" value="F:ATP hydrolysis activity"/>
    <property type="evidence" value="ECO:0007669"/>
    <property type="project" value="InterPro"/>
</dbReference>
<dbReference type="EMBL" id="UIDG01000312">
    <property type="protein sequence ID" value="SUS07107.1"/>
    <property type="molecule type" value="Genomic_DNA"/>
</dbReference>
<evidence type="ECO:0000259" key="1">
    <source>
        <dbReference type="Pfam" id="PF05876"/>
    </source>
</evidence>
<dbReference type="InterPro" id="IPR046453">
    <property type="entry name" value="GpA_ATPase"/>
</dbReference>
<evidence type="ECO:0000313" key="2">
    <source>
        <dbReference type="EMBL" id="SUS07107.1"/>
    </source>
</evidence>
<organism evidence="2">
    <name type="scientific">metagenome</name>
    <dbReference type="NCBI Taxonomy" id="256318"/>
    <lineage>
        <taxon>unclassified sequences</taxon>
        <taxon>metagenomes</taxon>
    </lineage>
</organism>
<dbReference type="AlphaFoldDB" id="A0A380TGH6"/>
<feature type="domain" description="Phage terminase large subunit GpA ATPase" evidence="1">
    <location>
        <begin position="42"/>
        <end position="126"/>
    </location>
</feature>
<name>A0A380TGH6_9ZZZZ</name>
<dbReference type="Pfam" id="PF05876">
    <property type="entry name" value="GpA_ATPase"/>
    <property type="match status" value="1"/>
</dbReference>
<proteinExistence type="predicted"/>